<feature type="region of interest" description="Disordered" evidence="1">
    <location>
        <begin position="1"/>
        <end position="30"/>
    </location>
</feature>
<feature type="compositionally biased region" description="Polar residues" evidence="1">
    <location>
        <begin position="21"/>
        <end position="30"/>
    </location>
</feature>
<keyword evidence="3" id="KW-1185">Reference proteome</keyword>
<protein>
    <submittedName>
        <fullName evidence="2">Uncharacterized protein</fullName>
    </submittedName>
</protein>
<comment type="caution">
    <text evidence="2">The sequence shown here is derived from an EMBL/GenBank/DDBJ whole genome shotgun (WGS) entry which is preliminary data.</text>
</comment>
<reference evidence="2" key="1">
    <citation type="submission" date="2019-10" db="EMBL/GenBank/DDBJ databases">
        <authorList>
            <consortium name="DOE Joint Genome Institute"/>
            <person name="Kuo A."/>
            <person name="Miyauchi S."/>
            <person name="Kiss E."/>
            <person name="Drula E."/>
            <person name="Kohler A."/>
            <person name="Sanchez-Garcia M."/>
            <person name="Andreopoulos B."/>
            <person name="Barry K.W."/>
            <person name="Bonito G."/>
            <person name="Buee M."/>
            <person name="Carver A."/>
            <person name="Chen C."/>
            <person name="Cichocki N."/>
            <person name="Clum A."/>
            <person name="Culley D."/>
            <person name="Crous P.W."/>
            <person name="Fauchery L."/>
            <person name="Girlanda M."/>
            <person name="Hayes R."/>
            <person name="Keri Z."/>
            <person name="LaButti K."/>
            <person name="Lipzen A."/>
            <person name="Lombard V."/>
            <person name="Magnuson J."/>
            <person name="Maillard F."/>
            <person name="Morin E."/>
            <person name="Murat C."/>
            <person name="Nolan M."/>
            <person name="Ohm R."/>
            <person name="Pangilinan J."/>
            <person name="Pereira M."/>
            <person name="Perotto S."/>
            <person name="Peter M."/>
            <person name="Riley R."/>
            <person name="Sitrit Y."/>
            <person name="Stielow B."/>
            <person name="Szollosi G."/>
            <person name="Zifcakova L."/>
            <person name="Stursova M."/>
            <person name="Spatafora J.W."/>
            <person name="Tedersoo L."/>
            <person name="Vaario L.-M."/>
            <person name="Yamada A."/>
            <person name="Yan M."/>
            <person name="Wang P."/>
            <person name="Xu J."/>
            <person name="Bruns T."/>
            <person name="Baldrian P."/>
            <person name="Vilgalys R."/>
            <person name="Henrissat B."/>
            <person name="Grigoriev I.V."/>
            <person name="Hibbett D."/>
            <person name="Nagy L.G."/>
            <person name="Martin F.M."/>
        </authorList>
    </citation>
    <scope>NUCLEOTIDE SEQUENCE</scope>
    <source>
        <strain evidence="2">BED1</strain>
    </source>
</reference>
<proteinExistence type="predicted"/>
<evidence type="ECO:0000313" key="2">
    <source>
        <dbReference type="EMBL" id="KAF8414608.1"/>
    </source>
</evidence>
<accession>A0AAD4G4F9</accession>
<feature type="compositionally biased region" description="Polar residues" evidence="1">
    <location>
        <begin position="1"/>
        <end position="13"/>
    </location>
</feature>
<evidence type="ECO:0000256" key="1">
    <source>
        <dbReference type="SAM" id="MobiDB-lite"/>
    </source>
</evidence>
<organism evidence="2 3">
    <name type="scientific">Boletus edulis BED1</name>
    <dbReference type="NCBI Taxonomy" id="1328754"/>
    <lineage>
        <taxon>Eukaryota</taxon>
        <taxon>Fungi</taxon>
        <taxon>Dikarya</taxon>
        <taxon>Basidiomycota</taxon>
        <taxon>Agaricomycotina</taxon>
        <taxon>Agaricomycetes</taxon>
        <taxon>Agaricomycetidae</taxon>
        <taxon>Boletales</taxon>
        <taxon>Boletineae</taxon>
        <taxon>Boletaceae</taxon>
        <taxon>Boletoideae</taxon>
        <taxon>Boletus</taxon>
    </lineage>
</organism>
<reference evidence="2" key="2">
    <citation type="journal article" date="2020" name="Nat. Commun.">
        <title>Large-scale genome sequencing of mycorrhizal fungi provides insights into the early evolution of symbiotic traits.</title>
        <authorList>
            <person name="Miyauchi S."/>
            <person name="Kiss E."/>
            <person name="Kuo A."/>
            <person name="Drula E."/>
            <person name="Kohler A."/>
            <person name="Sanchez-Garcia M."/>
            <person name="Morin E."/>
            <person name="Andreopoulos B."/>
            <person name="Barry K.W."/>
            <person name="Bonito G."/>
            <person name="Buee M."/>
            <person name="Carver A."/>
            <person name="Chen C."/>
            <person name="Cichocki N."/>
            <person name="Clum A."/>
            <person name="Culley D."/>
            <person name="Crous P.W."/>
            <person name="Fauchery L."/>
            <person name="Girlanda M."/>
            <person name="Hayes R.D."/>
            <person name="Keri Z."/>
            <person name="LaButti K."/>
            <person name="Lipzen A."/>
            <person name="Lombard V."/>
            <person name="Magnuson J."/>
            <person name="Maillard F."/>
            <person name="Murat C."/>
            <person name="Nolan M."/>
            <person name="Ohm R.A."/>
            <person name="Pangilinan J."/>
            <person name="Pereira M.F."/>
            <person name="Perotto S."/>
            <person name="Peter M."/>
            <person name="Pfister S."/>
            <person name="Riley R."/>
            <person name="Sitrit Y."/>
            <person name="Stielow J.B."/>
            <person name="Szollosi G."/>
            <person name="Zifcakova L."/>
            <person name="Stursova M."/>
            <person name="Spatafora J.W."/>
            <person name="Tedersoo L."/>
            <person name="Vaario L.M."/>
            <person name="Yamada A."/>
            <person name="Yan M."/>
            <person name="Wang P."/>
            <person name="Xu J."/>
            <person name="Bruns T."/>
            <person name="Baldrian P."/>
            <person name="Vilgalys R."/>
            <person name="Dunand C."/>
            <person name="Henrissat B."/>
            <person name="Grigoriev I.V."/>
            <person name="Hibbett D."/>
            <person name="Nagy L.G."/>
            <person name="Martin F.M."/>
        </authorList>
    </citation>
    <scope>NUCLEOTIDE SEQUENCE</scope>
    <source>
        <strain evidence="2">BED1</strain>
    </source>
</reference>
<sequence>MAQDPTTSPQRPQASHPHPALQSTPQAKGSATISEHINTVGIQVSDIRPWIMRDVEKFQECDIDEMLKDLLMDCTNKSQKSVDNAYKMCLFQRSGIQIEKELYPVFVQAANTALLFLEELGIEDIWPAEGPSPDVIVVSNEDVCDEDGSPGDICSQKDLFLGVATKPPSSKKEKPFEWRDVRTFVEFKKAKNNMEPLPERYYSQKYTPPQEKYLTLDMLSEPDLGALPEAHVSSGVNP</sequence>
<evidence type="ECO:0000313" key="3">
    <source>
        <dbReference type="Proteomes" id="UP001194468"/>
    </source>
</evidence>
<dbReference type="AlphaFoldDB" id="A0AAD4G4F9"/>
<name>A0AAD4G4F9_BOLED</name>
<gene>
    <name evidence="2" type="ORF">L210DRAFT_3769414</name>
</gene>
<dbReference type="EMBL" id="WHUW01000469">
    <property type="protein sequence ID" value="KAF8414608.1"/>
    <property type="molecule type" value="Genomic_DNA"/>
</dbReference>
<dbReference type="Proteomes" id="UP001194468">
    <property type="component" value="Unassembled WGS sequence"/>
</dbReference>